<name>A0AA36M460_CYLNA</name>
<evidence type="ECO:0000256" key="1">
    <source>
        <dbReference type="SAM" id="MobiDB-lite"/>
    </source>
</evidence>
<accession>A0AA36M460</accession>
<feature type="region of interest" description="Disordered" evidence="1">
    <location>
        <begin position="25"/>
        <end position="81"/>
    </location>
</feature>
<sequence>MIQCWLDLMRGVFRKVQHLLQMQTSVSPLSKSPSAPPKPAELDVAEKVVSEEQTASTEGDIHTAVSSTPKKDVVEDASQKT</sequence>
<evidence type="ECO:0000313" key="3">
    <source>
        <dbReference type="Proteomes" id="UP001176961"/>
    </source>
</evidence>
<dbReference type="EMBL" id="CATQJL010000223">
    <property type="protein sequence ID" value="CAJ0597618.1"/>
    <property type="molecule type" value="Genomic_DNA"/>
</dbReference>
<dbReference type="AlphaFoldDB" id="A0AA36M460"/>
<proteinExistence type="predicted"/>
<gene>
    <name evidence="2" type="ORF">CYNAS_LOCUS9601</name>
</gene>
<keyword evidence="3" id="KW-1185">Reference proteome</keyword>
<comment type="caution">
    <text evidence="2">The sequence shown here is derived from an EMBL/GenBank/DDBJ whole genome shotgun (WGS) entry which is preliminary data.</text>
</comment>
<feature type="compositionally biased region" description="Basic and acidic residues" evidence="1">
    <location>
        <begin position="69"/>
        <end position="81"/>
    </location>
</feature>
<reference evidence="2" key="1">
    <citation type="submission" date="2023-07" db="EMBL/GenBank/DDBJ databases">
        <authorList>
            <consortium name="CYATHOMIX"/>
        </authorList>
    </citation>
    <scope>NUCLEOTIDE SEQUENCE</scope>
    <source>
        <strain evidence="2">N/A</strain>
    </source>
</reference>
<organism evidence="2 3">
    <name type="scientific">Cylicocyclus nassatus</name>
    <name type="common">Nematode worm</name>
    <dbReference type="NCBI Taxonomy" id="53992"/>
    <lineage>
        <taxon>Eukaryota</taxon>
        <taxon>Metazoa</taxon>
        <taxon>Ecdysozoa</taxon>
        <taxon>Nematoda</taxon>
        <taxon>Chromadorea</taxon>
        <taxon>Rhabditida</taxon>
        <taxon>Rhabditina</taxon>
        <taxon>Rhabditomorpha</taxon>
        <taxon>Strongyloidea</taxon>
        <taxon>Strongylidae</taxon>
        <taxon>Cylicocyclus</taxon>
    </lineage>
</organism>
<feature type="compositionally biased region" description="Basic and acidic residues" evidence="1">
    <location>
        <begin position="40"/>
        <end position="50"/>
    </location>
</feature>
<evidence type="ECO:0000313" key="2">
    <source>
        <dbReference type="EMBL" id="CAJ0597618.1"/>
    </source>
</evidence>
<dbReference type="Proteomes" id="UP001176961">
    <property type="component" value="Unassembled WGS sequence"/>
</dbReference>
<protein>
    <submittedName>
        <fullName evidence="2">Uncharacterized protein</fullName>
    </submittedName>
</protein>